<dbReference type="Pfam" id="PF13344">
    <property type="entry name" value="Hydrolase_6"/>
    <property type="match status" value="1"/>
</dbReference>
<dbReference type="NCBIfam" id="TIGR01456">
    <property type="entry name" value="CECR5"/>
    <property type="match status" value="1"/>
</dbReference>
<dbReference type="NCBIfam" id="TIGR01460">
    <property type="entry name" value="HAD-SF-IIA"/>
    <property type="match status" value="1"/>
</dbReference>
<name>A0A1X6PCC1_PORUM</name>
<evidence type="ECO:0000313" key="2">
    <source>
        <dbReference type="EMBL" id="OSX78390.1"/>
    </source>
</evidence>
<proteinExistence type="predicted"/>
<organism evidence="2 3">
    <name type="scientific">Porphyra umbilicalis</name>
    <name type="common">Purple laver</name>
    <name type="synonym">Red alga</name>
    <dbReference type="NCBI Taxonomy" id="2786"/>
    <lineage>
        <taxon>Eukaryota</taxon>
        <taxon>Rhodophyta</taxon>
        <taxon>Bangiophyceae</taxon>
        <taxon>Bangiales</taxon>
        <taxon>Bangiaceae</taxon>
        <taxon>Porphyra</taxon>
    </lineage>
</organism>
<evidence type="ECO:0000313" key="3">
    <source>
        <dbReference type="Proteomes" id="UP000218209"/>
    </source>
</evidence>
<keyword evidence="3" id="KW-1185">Reference proteome</keyword>
<dbReference type="InterPro" id="IPR006353">
    <property type="entry name" value="HAD-SF_hydro_IIA_CECR5"/>
</dbReference>
<dbReference type="PANTHER" id="PTHR14269:SF4">
    <property type="entry name" value="CAT EYE SYNDROME CRITICAL REGION PROTEIN 5"/>
    <property type="match status" value="1"/>
</dbReference>
<dbReference type="InterPro" id="IPR006357">
    <property type="entry name" value="HAD-SF_hydro_IIA"/>
</dbReference>
<dbReference type="EMBL" id="KV918814">
    <property type="protein sequence ID" value="OSX78390.1"/>
    <property type="molecule type" value="Genomic_DNA"/>
</dbReference>
<feature type="region of interest" description="Disordered" evidence="1">
    <location>
        <begin position="689"/>
        <end position="741"/>
    </location>
</feature>
<reference evidence="2 3" key="1">
    <citation type="submission" date="2017-03" db="EMBL/GenBank/DDBJ databases">
        <title>WGS assembly of Porphyra umbilicalis.</title>
        <authorList>
            <person name="Brawley S.H."/>
            <person name="Blouin N.A."/>
            <person name="Ficko-Blean E."/>
            <person name="Wheeler G.L."/>
            <person name="Lohr M."/>
            <person name="Goodson H.V."/>
            <person name="Jenkins J.W."/>
            <person name="Blaby-Haas C.E."/>
            <person name="Helliwell K.E."/>
            <person name="Chan C."/>
            <person name="Marriage T."/>
            <person name="Bhattacharya D."/>
            <person name="Klein A.S."/>
            <person name="Badis Y."/>
            <person name="Brodie J."/>
            <person name="Cao Y."/>
            <person name="Collen J."/>
            <person name="Dittami S.M."/>
            <person name="Gachon C.M."/>
            <person name="Green B.R."/>
            <person name="Karpowicz S."/>
            <person name="Kim J.W."/>
            <person name="Kudahl U."/>
            <person name="Lin S."/>
            <person name="Michel G."/>
            <person name="Mittag M."/>
            <person name="Olson B.J."/>
            <person name="Pangilinan J."/>
            <person name="Peng Y."/>
            <person name="Qiu H."/>
            <person name="Shu S."/>
            <person name="Singer J.T."/>
            <person name="Smith A.G."/>
            <person name="Sprecher B.N."/>
            <person name="Wagner V."/>
            <person name="Wang W."/>
            <person name="Wang Z.-Y."/>
            <person name="Yan J."/>
            <person name="Yarish C."/>
            <person name="Zoeuner-Riek S."/>
            <person name="Zhuang Y."/>
            <person name="Zou Y."/>
            <person name="Lindquist E.A."/>
            <person name="Grimwood J."/>
            <person name="Barry K."/>
            <person name="Rokhsar D.S."/>
            <person name="Schmutz J."/>
            <person name="Stiller J.W."/>
            <person name="Grossman A.R."/>
            <person name="Prochnik S.E."/>
        </authorList>
    </citation>
    <scope>NUCLEOTIDE SEQUENCE [LARGE SCALE GENOMIC DNA]</scope>
    <source>
        <strain evidence="2">4086291</strain>
    </source>
</reference>
<accession>A0A1X6PCC1</accession>
<feature type="compositionally biased region" description="Pro residues" evidence="1">
    <location>
        <begin position="173"/>
        <end position="191"/>
    </location>
</feature>
<feature type="compositionally biased region" description="Pro residues" evidence="1">
    <location>
        <begin position="105"/>
        <end position="124"/>
    </location>
</feature>
<feature type="compositionally biased region" description="Gly residues" evidence="1">
    <location>
        <begin position="689"/>
        <end position="700"/>
    </location>
</feature>
<dbReference type="Proteomes" id="UP000218209">
    <property type="component" value="Unassembled WGS sequence"/>
</dbReference>
<dbReference type="PANTHER" id="PTHR14269">
    <property type="entry name" value="CDP-DIACYLGLYCEROL--GLYCEROL-3-PHOSPHATE 3-PHOSPHATIDYLTRANSFERASE-RELATED"/>
    <property type="match status" value="1"/>
</dbReference>
<feature type="region of interest" description="Disordered" evidence="1">
    <location>
        <begin position="59"/>
        <end position="196"/>
    </location>
</feature>
<dbReference type="InterPro" id="IPR050324">
    <property type="entry name" value="CDP-alcohol_PTase-I"/>
</dbReference>
<feature type="region of interest" description="Disordered" evidence="1">
    <location>
        <begin position="461"/>
        <end position="489"/>
    </location>
</feature>
<feature type="region of interest" description="Disordered" evidence="1">
    <location>
        <begin position="214"/>
        <end position="279"/>
    </location>
</feature>
<evidence type="ECO:0000256" key="1">
    <source>
        <dbReference type="SAM" id="MobiDB-lite"/>
    </source>
</evidence>
<feature type="compositionally biased region" description="Pro residues" evidence="1">
    <location>
        <begin position="260"/>
        <end position="269"/>
    </location>
</feature>
<feature type="compositionally biased region" description="Low complexity" evidence="1">
    <location>
        <begin position="161"/>
        <end position="172"/>
    </location>
</feature>
<dbReference type="Gene3D" id="3.40.50.1000">
    <property type="entry name" value="HAD superfamily/HAD-like"/>
    <property type="match status" value="2"/>
</dbReference>
<dbReference type="InterPro" id="IPR036412">
    <property type="entry name" value="HAD-like_sf"/>
</dbReference>
<dbReference type="GO" id="GO:0046474">
    <property type="term" value="P:glycerophospholipid biosynthetic process"/>
    <property type="evidence" value="ECO:0007669"/>
    <property type="project" value="TreeGrafter"/>
</dbReference>
<gene>
    <name evidence="2" type="ORF">BU14_0111s0059</name>
</gene>
<dbReference type="InterPro" id="IPR023214">
    <property type="entry name" value="HAD_sf"/>
</dbReference>
<sequence length="741" mass="75228">MPHRDGTRVVAPAEATALNGRHAAPTACRPVGVSTPFPFRRGGTSPLSTARQVLVASGTPRFTGSYPPPHLPPSGGWRTPSASGEHGGHGPLLPRGPARVRPRPRPAGAPPPPPPARAPPPPVFVPGRNAATADAADGGCPDPTALARKWRKRLAQRRWSAAAEPPGAADAPHPSPPSRPPSVDAAPPPPVAMDRSVGLWEDDDDAAWAAAADRRRRGWVDRHAAAPAGGGGRPPPRRPCHRRRRRRRLCGCGRHAGGGWPPPLPPPPRRAASTTRRPPAPAFALDIDGVLLRGGATLPRAPAALRLLFDAATGAPTHPLLFLTNGGGTTEGARAATLADRLGVPVAPEQVVLSHTPLAALAAADAKAAAGNANAPPTSVLVIGGRGCADVAAGYGFGHVLAAADAARVAPSVAPFSAPPRGGPAFERADAPDVARLPVGSVLVLHDSTDWGRDTQLAMDALTAPPPAGSPPDGGNDESDGDGGGGGGGQRVRVIACNADLTFPADHARPRLAQGAFTVALCAVYAAVTGGRTLTVGRLGKPHAVQYALAGARLDAQRAALRLPPVPAIYAVGDNPYSDVAGANGAGGVWRSVLVRTGNWGGTGGRPTTGSTRRTMWWGTCTTLSPWDSRRTSGGGAGGRWGGAAWGATLAGKAAAVEPRGVGGVPRPCASAAAAARAWRQRRWGGGPVGRVRVGAGGRGGARRHARGGGARARLGGRSAPAVLAPRRGAARHCPPGHARR</sequence>
<feature type="compositionally biased region" description="Basic residues" evidence="1">
    <location>
        <begin position="235"/>
        <end position="249"/>
    </location>
</feature>
<dbReference type="Pfam" id="PF13242">
    <property type="entry name" value="Hydrolase_like"/>
    <property type="match status" value="1"/>
</dbReference>
<dbReference type="SUPFAM" id="SSF56784">
    <property type="entry name" value="HAD-like"/>
    <property type="match status" value="1"/>
</dbReference>
<dbReference type="GO" id="GO:0005739">
    <property type="term" value="C:mitochondrion"/>
    <property type="evidence" value="ECO:0007669"/>
    <property type="project" value="TreeGrafter"/>
</dbReference>
<dbReference type="AlphaFoldDB" id="A0A1X6PCC1"/>
<dbReference type="OrthoDB" id="10251048at2759"/>
<evidence type="ECO:0008006" key="4">
    <source>
        <dbReference type="Google" id="ProtNLM"/>
    </source>
</evidence>
<protein>
    <recommendedName>
        <fullName evidence="4">TIGR01456 family HAD hydrolase</fullName>
    </recommendedName>
</protein>